<sequence length="98" mass="10071">MSVVRFRPGPPSTYKEPALAAGFLLGGNITGALLVQSATGQAGRPIILVVPADLARVTRAAVNTLHAWAALPLSAESGRFEPEGLDRTVPGKALALQG</sequence>
<protein>
    <submittedName>
        <fullName evidence="1">Uncharacterized protein</fullName>
    </submittedName>
</protein>
<proteinExistence type="predicted"/>
<dbReference type="AlphaFoldDB" id="A0AAW9QTX6"/>
<organism evidence="1 2">
    <name type="scientific">Denitratimonas tolerans</name>
    <dbReference type="NCBI Taxonomy" id="1338420"/>
    <lineage>
        <taxon>Bacteria</taxon>
        <taxon>Pseudomonadati</taxon>
        <taxon>Pseudomonadota</taxon>
        <taxon>Gammaproteobacteria</taxon>
        <taxon>Lysobacterales</taxon>
        <taxon>Lysobacteraceae</taxon>
        <taxon>Denitratimonas</taxon>
    </lineage>
</organism>
<dbReference type="EMBL" id="JBBDHC010000002">
    <property type="protein sequence ID" value="MEJ1248427.1"/>
    <property type="molecule type" value="Genomic_DNA"/>
</dbReference>
<gene>
    <name evidence="1" type="ORF">WB794_01870</name>
</gene>
<accession>A0AAW9QTX6</accession>
<evidence type="ECO:0000313" key="1">
    <source>
        <dbReference type="EMBL" id="MEJ1248427.1"/>
    </source>
</evidence>
<name>A0AAW9QTX6_9GAMM</name>
<evidence type="ECO:0000313" key="2">
    <source>
        <dbReference type="Proteomes" id="UP001364472"/>
    </source>
</evidence>
<dbReference type="RefSeq" id="WP_337334145.1">
    <property type="nucleotide sequence ID" value="NZ_JBBDHC010000002.1"/>
</dbReference>
<dbReference type="Proteomes" id="UP001364472">
    <property type="component" value="Unassembled WGS sequence"/>
</dbReference>
<keyword evidence="2" id="KW-1185">Reference proteome</keyword>
<reference evidence="1 2" key="1">
    <citation type="journal article" date="2016" name="Antonie Van Leeuwenhoek">
        <title>Denitratimonas tolerans gen. nov., sp. nov., a denitrifying bacterium isolated from a bioreactor for tannery wastewater treatment.</title>
        <authorList>
            <person name="Han S.I."/>
            <person name="Kim J.O."/>
            <person name="Lee Y.R."/>
            <person name="Ekpeghere K.I."/>
            <person name="Koh S.C."/>
            <person name="Whang K.S."/>
        </authorList>
    </citation>
    <scope>NUCLEOTIDE SEQUENCE [LARGE SCALE GENOMIC DNA]</scope>
    <source>
        <strain evidence="1 2">KACC 17565</strain>
    </source>
</reference>
<comment type="caution">
    <text evidence="1">The sequence shown here is derived from an EMBL/GenBank/DDBJ whole genome shotgun (WGS) entry which is preliminary data.</text>
</comment>